<protein>
    <submittedName>
        <fullName evidence="9">D-methionine transport system permease protein</fullName>
    </submittedName>
</protein>
<name>A0ABT9VTY2_9BACI</name>
<dbReference type="Pfam" id="PF00528">
    <property type="entry name" value="BPD_transp_1"/>
    <property type="match status" value="1"/>
</dbReference>
<dbReference type="Gene3D" id="1.10.3720.10">
    <property type="entry name" value="MetI-like"/>
    <property type="match status" value="1"/>
</dbReference>
<keyword evidence="4 7" id="KW-0812">Transmembrane</keyword>
<evidence type="ECO:0000313" key="10">
    <source>
        <dbReference type="Proteomes" id="UP001235840"/>
    </source>
</evidence>
<keyword evidence="6 7" id="KW-0472">Membrane</keyword>
<keyword evidence="3" id="KW-1003">Cell membrane</keyword>
<comment type="subcellular location">
    <subcellularLocation>
        <location evidence="1 7">Cell membrane</location>
        <topology evidence="1 7">Multi-pass membrane protein</topology>
    </subcellularLocation>
</comment>
<feature type="transmembrane region" description="Helical" evidence="7">
    <location>
        <begin position="151"/>
        <end position="184"/>
    </location>
</feature>
<evidence type="ECO:0000256" key="1">
    <source>
        <dbReference type="ARBA" id="ARBA00004651"/>
    </source>
</evidence>
<dbReference type="Proteomes" id="UP001235840">
    <property type="component" value="Unassembled WGS sequence"/>
</dbReference>
<gene>
    <name evidence="9" type="ORF">J2S11_000339</name>
</gene>
<dbReference type="PANTHER" id="PTHR30450">
    <property type="entry name" value="ABC TRANSPORTER PERMEASE"/>
    <property type="match status" value="1"/>
</dbReference>
<feature type="transmembrane region" description="Helical" evidence="7">
    <location>
        <begin position="196"/>
        <end position="219"/>
    </location>
</feature>
<dbReference type="CDD" id="cd06261">
    <property type="entry name" value="TM_PBP2"/>
    <property type="match status" value="1"/>
</dbReference>
<dbReference type="SUPFAM" id="SSF161098">
    <property type="entry name" value="MetI-like"/>
    <property type="match status" value="1"/>
</dbReference>
<evidence type="ECO:0000256" key="2">
    <source>
        <dbReference type="ARBA" id="ARBA00022448"/>
    </source>
</evidence>
<organism evidence="9 10">
    <name type="scientific">Caldalkalibacillus horti</name>
    <dbReference type="NCBI Taxonomy" id="77523"/>
    <lineage>
        <taxon>Bacteria</taxon>
        <taxon>Bacillati</taxon>
        <taxon>Bacillota</taxon>
        <taxon>Bacilli</taxon>
        <taxon>Bacillales</taxon>
        <taxon>Bacillaceae</taxon>
        <taxon>Caldalkalibacillus</taxon>
    </lineage>
</organism>
<evidence type="ECO:0000256" key="4">
    <source>
        <dbReference type="ARBA" id="ARBA00022692"/>
    </source>
</evidence>
<keyword evidence="10" id="KW-1185">Reference proteome</keyword>
<evidence type="ECO:0000256" key="6">
    <source>
        <dbReference type="ARBA" id="ARBA00023136"/>
    </source>
</evidence>
<evidence type="ECO:0000313" key="9">
    <source>
        <dbReference type="EMBL" id="MDQ0164440.1"/>
    </source>
</evidence>
<feature type="transmembrane region" description="Helical" evidence="7">
    <location>
        <begin position="89"/>
        <end position="113"/>
    </location>
</feature>
<evidence type="ECO:0000259" key="8">
    <source>
        <dbReference type="PROSITE" id="PS50928"/>
    </source>
</evidence>
<accession>A0ABT9VTY2</accession>
<evidence type="ECO:0000256" key="5">
    <source>
        <dbReference type="ARBA" id="ARBA00022989"/>
    </source>
</evidence>
<comment type="similarity">
    <text evidence="7">Belongs to the binding-protein-dependent transport system permease family.</text>
</comment>
<dbReference type="InterPro" id="IPR000515">
    <property type="entry name" value="MetI-like"/>
</dbReference>
<feature type="transmembrane region" description="Helical" evidence="7">
    <location>
        <begin position="59"/>
        <end position="83"/>
    </location>
</feature>
<keyword evidence="2 7" id="KW-0813">Transport</keyword>
<dbReference type="PROSITE" id="PS50928">
    <property type="entry name" value="ABC_TM1"/>
    <property type="match status" value="1"/>
</dbReference>
<dbReference type="PANTHER" id="PTHR30450:SF1">
    <property type="entry name" value="D-METHIONINE TRANSPORT SYSTEM PERMEASE PROTEIN METI-RELATED"/>
    <property type="match status" value="1"/>
</dbReference>
<dbReference type="NCBIfam" id="NF008049">
    <property type="entry name" value="PRK10782.1"/>
    <property type="match status" value="1"/>
</dbReference>
<feature type="transmembrane region" description="Helical" evidence="7">
    <location>
        <begin position="25"/>
        <end position="47"/>
    </location>
</feature>
<evidence type="ECO:0000256" key="7">
    <source>
        <dbReference type="RuleBase" id="RU363032"/>
    </source>
</evidence>
<dbReference type="InterPro" id="IPR051322">
    <property type="entry name" value="AA_ABC_Transporter_Permease"/>
</dbReference>
<reference evidence="9 10" key="1">
    <citation type="submission" date="2023-07" db="EMBL/GenBank/DDBJ databases">
        <title>Genomic Encyclopedia of Type Strains, Phase IV (KMG-IV): sequencing the most valuable type-strain genomes for metagenomic binning, comparative biology and taxonomic classification.</title>
        <authorList>
            <person name="Goeker M."/>
        </authorList>
    </citation>
    <scope>NUCLEOTIDE SEQUENCE [LARGE SCALE GENOMIC DNA]</scope>
    <source>
        <strain evidence="9 10">DSM 12751</strain>
    </source>
</reference>
<dbReference type="RefSeq" id="WP_307390027.1">
    <property type="nucleotide sequence ID" value="NZ_BAAADK010000021.1"/>
</dbReference>
<sequence>MMNWLEQVLPNVYWDTIWEGVVETLYMTGVSLLFTALLGIPLGILLYMTAKGNPWESQIFYKSAGFVVNVLRSIPFIILIIILMPYVRIIIGSGIGTSAAIPALVVSSAPFYARLVEIGLREIPKGVVEAAKAMGASNLKIIYKVLLPESLPAIVSGLTVTGIALIGYTAMAGVIGAGGLGYIAYRYGFQGNNLEITLVATVIIVILVQLIQSVGDLIVKQIDKR</sequence>
<feature type="domain" description="ABC transmembrane type-1" evidence="8">
    <location>
        <begin position="21"/>
        <end position="215"/>
    </location>
</feature>
<proteinExistence type="inferred from homology"/>
<dbReference type="EMBL" id="JAUSTY010000001">
    <property type="protein sequence ID" value="MDQ0164440.1"/>
    <property type="molecule type" value="Genomic_DNA"/>
</dbReference>
<evidence type="ECO:0000256" key="3">
    <source>
        <dbReference type="ARBA" id="ARBA00022475"/>
    </source>
</evidence>
<dbReference type="InterPro" id="IPR035906">
    <property type="entry name" value="MetI-like_sf"/>
</dbReference>
<keyword evidence="5 7" id="KW-1133">Transmembrane helix</keyword>
<comment type="caution">
    <text evidence="9">The sequence shown here is derived from an EMBL/GenBank/DDBJ whole genome shotgun (WGS) entry which is preliminary data.</text>
</comment>